<accession>A0A8J4D4N8</accession>
<sequence length="121" mass="12968">LANRLLLGGGSGLRCRGLQVQARCQPLLAPRGFALARGLILGAACLKLVGNGLLAHLLRLLLVHGLHQHALVLKDVTLNLHVQVVVKVLINLLRVAVLLQETAQDAQAPDPHHLYRKASLA</sequence>
<evidence type="ECO:0000313" key="2">
    <source>
        <dbReference type="Proteomes" id="UP000722791"/>
    </source>
</evidence>
<feature type="non-terminal residue" evidence="1">
    <location>
        <position position="121"/>
    </location>
</feature>
<protein>
    <submittedName>
        <fullName evidence="1">Uncharacterized protein</fullName>
    </submittedName>
</protein>
<feature type="non-terminal residue" evidence="1">
    <location>
        <position position="1"/>
    </location>
</feature>
<dbReference type="Proteomes" id="UP000722791">
    <property type="component" value="Unassembled WGS sequence"/>
</dbReference>
<name>A0A8J4D4N8_9CHLO</name>
<gene>
    <name evidence="1" type="ORF">Vretimale_1144</name>
</gene>
<evidence type="ECO:0000313" key="1">
    <source>
        <dbReference type="EMBL" id="GIL95033.1"/>
    </source>
</evidence>
<comment type="caution">
    <text evidence="1">The sequence shown here is derived from an EMBL/GenBank/DDBJ whole genome shotgun (WGS) entry which is preliminary data.</text>
</comment>
<organism evidence="1 2">
    <name type="scientific">Volvox reticuliferus</name>
    <dbReference type="NCBI Taxonomy" id="1737510"/>
    <lineage>
        <taxon>Eukaryota</taxon>
        <taxon>Viridiplantae</taxon>
        <taxon>Chlorophyta</taxon>
        <taxon>core chlorophytes</taxon>
        <taxon>Chlorophyceae</taxon>
        <taxon>CS clade</taxon>
        <taxon>Chlamydomonadales</taxon>
        <taxon>Volvocaceae</taxon>
        <taxon>Volvox</taxon>
    </lineage>
</organism>
<reference evidence="1" key="1">
    <citation type="journal article" date="2021" name="Proc. Natl. Acad. Sci. U.S.A.">
        <title>Three genomes in the algal genus Volvox reveal the fate of a haploid sex-determining region after a transition to homothallism.</title>
        <authorList>
            <person name="Yamamoto K."/>
            <person name="Hamaji T."/>
            <person name="Kawai-Toyooka H."/>
            <person name="Matsuzaki R."/>
            <person name="Takahashi F."/>
            <person name="Nishimura Y."/>
            <person name="Kawachi M."/>
            <person name="Noguchi H."/>
            <person name="Minakuchi Y."/>
            <person name="Umen J.G."/>
            <person name="Toyoda A."/>
            <person name="Nozaki H."/>
        </authorList>
    </citation>
    <scope>NUCLEOTIDE SEQUENCE</scope>
    <source>
        <strain evidence="1">NIES-3785</strain>
    </source>
</reference>
<dbReference type="EMBL" id="BNCQ01000002">
    <property type="protein sequence ID" value="GIL95033.1"/>
    <property type="molecule type" value="Genomic_DNA"/>
</dbReference>
<dbReference type="AlphaFoldDB" id="A0A8J4D4N8"/>
<proteinExistence type="predicted"/>